<dbReference type="Proteomes" id="UP000326924">
    <property type="component" value="Unassembled WGS sequence"/>
</dbReference>
<proteinExistence type="predicted"/>
<sequence length="93" mass="10388">MPHLACSLCRCRAACRWVGILLGSTVEVSTSHSSLLSRLCAEGRPKKKSFLYSCFSCLTFTRVLAADVKDWPETDFSARSDQRIERFLGAVRS</sequence>
<gene>
    <name evidence="1" type="ORF">FN846DRAFT_525715</name>
</gene>
<protein>
    <submittedName>
        <fullName evidence="1">Uncharacterized protein</fullName>
    </submittedName>
</protein>
<dbReference type="InParanoid" id="A0A5J5F3R7"/>
<comment type="caution">
    <text evidence="1">The sequence shown here is derived from an EMBL/GenBank/DDBJ whole genome shotgun (WGS) entry which is preliminary data.</text>
</comment>
<reference evidence="1 2" key="1">
    <citation type="submission" date="2019-09" db="EMBL/GenBank/DDBJ databases">
        <title>Draft genome of the ectomycorrhizal ascomycete Sphaerosporella brunnea.</title>
        <authorList>
            <consortium name="DOE Joint Genome Institute"/>
            <person name="Benucci G.M."/>
            <person name="Marozzi G."/>
            <person name="Antonielli L."/>
            <person name="Sanchez S."/>
            <person name="Marco P."/>
            <person name="Wang X."/>
            <person name="Falini L.B."/>
            <person name="Barry K."/>
            <person name="Haridas S."/>
            <person name="Lipzen A."/>
            <person name="Labutti K."/>
            <person name="Grigoriev I.V."/>
            <person name="Murat C."/>
            <person name="Martin F."/>
            <person name="Albertini E."/>
            <person name="Donnini D."/>
            <person name="Bonito G."/>
        </authorList>
    </citation>
    <scope>NUCLEOTIDE SEQUENCE [LARGE SCALE GENOMIC DNA]</scope>
    <source>
        <strain evidence="1 2">Sb_GMNB300</strain>
    </source>
</reference>
<evidence type="ECO:0000313" key="2">
    <source>
        <dbReference type="Proteomes" id="UP000326924"/>
    </source>
</evidence>
<name>A0A5J5F3R7_9PEZI</name>
<organism evidence="1 2">
    <name type="scientific">Sphaerosporella brunnea</name>
    <dbReference type="NCBI Taxonomy" id="1250544"/>
    <lineage>
        <taxon>Eukaryota</taxon>
        <taxon>Fungi</taxon>
        <taxon>Dikarya</taxon>
        <taxon>Ascomycota</taxon>
        <taxon>Pezizomycotina</taxon>
        <taxon>Pezizomycetes</taxon>
        <taxon>Pezizales</taxon>
        <taxon>Pyronemataceae</taxon>
        <taxon>Sphaerosporella</taxon>
    </lineage>
</organism>
<dbReference type="EMBL" id="VXIS01000044">
    <property type="protein sequence ID" value="KAA8910605.1"/>
    <property type="molecule type" value="Genomic_DNA"/>
</dbReference>
<evidence type="ECO:0000313" key="1">
    <source>
        <dbReference type="EMBL" id="KAA8910605.1"/>
    </source>
</evidence>
<dbReference type="AlphaFoldDB" id="A0A5J5F3R7"/>
<accession>A0A5J5F3R7</accession>
<keyword evidence="2" id="KW-1185">Reference proteome</keyword>